<dbReference type="SUPFAM" id="SSF55469">
    <property type="entry name" value="FMN-dependent nitroreductase-like"/>
    <property type="match status" value="1"/>
</dbReference>
<organism evidence="2 3">
    <name type="scientific">Saccharopolyspora shandongensis</name>
    <dbReference type="NCBI Taxonomy" id="418495"/>
    <lineage>
        <taxon>Bacteria</taxon>
        <taxon>Bacillati</taxon>
        <taxon>Actinomycetota</taxon>
        <taxon>Actinomycetes</taxon>
        <taxon>Pseudonocardiales</taxon>
        <taxon>Pseudonocardiaceae</taxon>
        <taxon>Saccharopolyspora</taxon>
    </lineage>
</organism>
<accession>A0A1H2ZIK4</accession>
<dbReference type="Gene3D" id="3.40.109.10">
    <property type="entry name" value="NADH Oxidase"/>
    <property type="match status" value="1"/>
</dbReference>
<dbReference type="InterPro" id="IPR029479">
    <property type="entry name" value="Nitroreductase"/>
</dbReference>
<dbReference type="GO" id="GO:0016491">
    <property type="term" value="F:oxidoreductase activity"/>
    <property type="evidence" value="ECO:0007669"/>
    <property type="project" value="InterPro"/>
</dbReference>
<reference evidence="3" key="1">
    <citation type="submission" date="2016-10" db="EMBL/GenBank/DDBJ databases">
        <authorList>
            <person name="Varghese N."/>
            <person name="Submissions S."/>
        </authorList>
    </citation>
    <scope>NUCLEOTIDE SEQUENCE [LARGE SCALE GENOMIC DNA]</scope>
    <source>
        <strain evidence="3">CGMCC 4.3530</strain>
    </source>
</reference>
<dbReference type="AlphaFoldDB" id="A0A1H2ZIK4"/>
<dbReference type="Proteomes" id="UP000199529">
    <property type="component" value="Unassembled WGS sequence"/>
</dbReference>
<keyword evidence="3" id="KW-1185">Reference proteome</keyword>
<dbReference type="EMBL" id="FNOK01000008">
    <property type="protein sequence ID" value="SDX17205.1"/>
    <property type="molecule type" value="Genomic_DNA"/>
</dbReference>
<dbReference type="Pfam" id="PF00881">
    <property type="entry name" value="Nitroreductase"/>
    <property type="match status" value="1"/>
</dbReference>
<dbReference type="CDD" id="cd02142">
    <property type="entry name" value="McbC_SagB-like_oxidoreductase"/>
    <property type="match status" value="1"/>
</dbReference>
<dbReference type="PANTHER" id="PTHR43745">
    <property type="entry name" value="NITROREDUCTASE MJ1384-RELATED"/>
    <property type="match status" value="1"/>
</dbReference>
<proteinExistence type="predicted"/>
<evidence type="ECO:0000313" key="2">
    <source>
        <dbReference type="EMBL" id="SDX17205.1"/>
    </source>
</evidence>
<dbReference type="RefSeq" id="WP_245761085.1">
    <property type="nucleotide sequence ID" value="NZ_FNOK01000008.1"/>
</dbReference>
<protein>
    <submittedName>
        <fullName evidence="2">SagB-type dehydrogenase domain-containing protein</fullName>
    </submittedName>
</protein>
<dbReference type="PANTHER" id="PTHR43745:SF2">
    <property type="entry name" value="NITROREDUCTASE MJ1384-RELATED"/>
    <property type="match status" value="1"/>
</dbReference>
<evidence type="ECO:0000259" key="1">
    <source>
        <dbReference type="Pfam" id="PF00881"/>
    </source>
</evidence>
<dbReference type="STRING" id="418495.SAMN05216215_100867"/>
<dbReference type="InterPro" id="IPR052544">
    <property type="entry name" value="Bacteriocin_Proc_Enz"/>
</dbReference>
<name>A0A1H2ZIK4_9PSEU</name>
<feature type="domain" description="Nitroreductase" evidence="1">
    <location>
        <begin position="17"/>
        <end position="196"/>
    </location>
</feature>
<gene>
    <name evidence="2" type="ORF">SAMN05216215_100867</name>
</gene>
<sequence>MLPPPDGSATPSFDEVLRRRRSTREYSGAPLSPLAVSRLLWAGQGISGPGLRTAPSAGGSFFLGLTLVAGDVADVPAGSYRYEPDAHRLVPLARGDLRAQIGDAGIGGQPWLSSCAALILISGDVAAARVKFADQPPGTRGVGYVHLEAGAAAQNIALQAAADGIGAVLVAGFDNDALRQHCPEGHEPLALLALGHPRDR</sequence>
<dbReference type="InterPro" id="IPR000415">
    <property type="entry name" value="Nitroreductase-like"/>
</dbReference>
<evidence type="ECO:0000313" key="3">
    <source>
        <dbReference type="Proteomes" id="UP000199529"/>
    </source>
</evidence>